<keyword evidence="1" id="KW-0812">Transmembrane</keyword>
<dbReference type="EMBL" id="CP020100">
    <property type="protein sequence ID" value="AQZ96435.1"/>
    <property type="molecule type" value="Genomic_DNA"/>
</dbReference>
<gene>
    <name evidence="2" type="ORF">BVH74_17485</name>
</gene>
<feature type="transmembrane region" description="Helical" evidence="1">
    <location>
        <begin position="705"/>
        <end position="725"/>
    </location>
</feature>
<evidence type="ECO:0000313" key="2">
    <source>
        <dbReference type="EMBL" id="AQZ96435.1"/>
    </source>
</evidence>
<evidence type="ECO:0000313" key="3">
    <source>
        <dbReference type="Proteomes" id="UP000243488"/>
    </source>
</evidence>
<feature type="transmembrane region" description="Helical" evidence="1">
    <location>
        <begin position="63"/>
        <end position="81"/>
    </location>
</feature>
<organism evidence="2 3">
    <name type="scientific">Halopseudomonas phragmitis</name>
    <dbReference type="NCBI Taxonomy" id="1931241"/>
    <lineage>
        <taxon>Bacteria</taxon>
        <taxon>Pseudomonadati</taxon>
        <taxon>Pseudomonadota</taxon>
        <taxon>Gammaproteobacteria</taxon>
        <taxon>Pseudomonadales</taxon>
        <taxon>Pseudomonadaceae</taxon>
        <taxon>Halopseudomonas</taxon>
    </lineage>
</organism>
<feature type="transmembrane region" description="Helical" evidence="1">
    <location>
        <begin position="136"/>
        <end position="159"/>
    </location>
</feature>
<feature type="transmembrane region" description="Helical" evidence="1">
    <location>
        <begin position="165"/>
        <end position="185"/>
    </location>
</feature>
<proteinExistence type="predicted"/>
<dbReference type="KEGG" id="ppha:BVH74_17485"/>
<feature type="transmembrane region" description="Helical" evidence="1">
    <location>
        <begin position="93"/>
        <end position="115"/>
    </location>
</feature>
<dbReference type="Proteomes" id="UP000243488">
    <property type="component" value="Chromosome"/>
</dbReference>
<sequence length="827" mass="89532">MLYLLLGLVGLVVGIVLLKKLFKFIVVVAGGVLGMVAAVFMGPAALLAILLEKFANALRLKLVMPYLMLSGFSLLVGWVYLEGRYYGLQDSGFGYYRNLITLLLALAVIGAVFKTRGLNAINANHTLLLKKERQGWALFHAALLLTLCAIISPWIAAAIEPLNGLQAWLGGAYWVAALLVQLYALMDSHERRTFCTQAFAELSETEQLNAREHCETLADEHHLDQADAEALYQGCVVLLVERGVLHEYEILSDPWVFKAEWDAHNRRRIEHMINPSARLDLDAVVQLIGQTYRLNEEQARDFLEFSAGLGVIYGIGTEAFFVPLKQIDNIRVCTSCGHAEEGHVPEQGEWFCSSTCRETENLCLEIKDKPYKDFLDSAATSGFVLMAGGAALDANHKLFATGGQGHGFAAENANHRIDKLMMKKAELVGGDNAKNGADRLVDGASLQTKYCQTAARSVGAGFDGQNGSYKYLDAQGKPMQIEVPKDQYELAVETMKNKIKDGKVPGVSDPEQAKDLVVKGHLTYDQAKNITKFGTLESVTYDIAEGAIVGAVAGGISFALSACVYYASTGDKKQALKVAAIQGGKTFGKSLTVYVGAQQLNRVAVVQKVLSKIDVSALSHSKRSLLQKGFGVSSKNSLNKALRGTVITSIVLIAVTTGPDMVKMVRGRISKAQFVKNLAVVSSGIAGGTIGSIAGGIVFSPLGPVSAMLGRAAGGIIGGVISSVITNKIAGKLMEEDRVRMLKLVQQQLEYLAVSFMLTKDELQNLNRNLDQILQPKTLEIIHAAKSEQRAMANFILKPVVVSVVKQRPALQYEGNDIFLACEDMAA</sequence>
<feature type="transmembrane region" description="Helical" evidence="1">
    <location>
        <begin position="674"/>
        <end position="699"/>
    </location>
</feature>
<keyword evidence="3" id="KW-1185">Reference proteome</keyword>
<feature type="transmembrane region" description="Helical" evidence="1">
    <location>
        <begin position="24"/>
        <end position="51"/>
    </location>
</feature>
<protein>
    <recommendedName>
        <fullName evidence="4">Inner membrane protein yeeR</fullName>
    </recommendedName>
</protein>
<dbReference type="STRING" id="1931241.BVH74_17485"/>
<evidence type="ECO:0000256" key="1">
    <source>
        <dbReference type="SAM" id="Phobius"/>
    </source>
</evidence>
<dbReference type="RefSeq" id="WP_080051343.1">
    <property type="nucleotide sequence ID" value="NZ_CP020100.1"/>
</dbReference>
<keyword evidence="1" id="KW-1133">Transmembrane helix</keyword>
<keyword evidence="1" id="KW-0472">Membrane</keyword>
<reference evidence="2 3" key="1">
    <citation type="submission" date="2017-03" db="EMBL/GenBank/DDBJ databases">
        <title>Complete genome sequence of the novel DNRA strain Pseudomonas sp. S-6-2 isolated from Chinese polluted river sediment. Journal of Biotechnology.</title>
        <authorList>
            <person name="Li J."/>
            <person name="Xiang F."/>
            <person name="Wang L."/>
            <person name="Xi L."/>
            <person name="Liu J."/>
        </authorList>
    </citation>
    <scope>NUCLEOTIDE SEQUENCE [LARGE SCALE GENOMIC DNA]</scope>
    <source>
        <strain evidence="2 3">S-6-2</strain>
    </source>
</reference>
<dbReference type="AlphaFoldDB" id="A0A1V0B929"/>
<feature type="transmembrane region" description="Helical" evidence="1">
    <location>
        <begin position="547"/>
        <end position="567"/>
    </location>
</feature>
<accession>A0A1V0B929</accession>
<evidence type="ECO:0008006" key="4">
    <source>
        <dbReference type="Google" id="ProtNLM"/>
    </source>
</evidence>
<name>A0A1V0B929_9GAMM</name>